<evidence type="ECO:0000256" key="3">
    <source>
        <dbReference type="ARBA" id="ARBA00022692"/>
    </source>
</evidence>
<evidence type="ECO:0000256" key="7">
    <source>
        <dbReference type="RuleBase" id="RU361218"/>
    </source>
</evidence>
<evidence type="ECO:0000256" key="2">
    <source>
        <dbReference type="ARBA" id="ARBA00006840"/>
    </source>
</evidence>
<dbReference type="InterPro" id="IPR018499">
    <property type="entry name" value="Tetraspanin/Peripherin"/>
</dbReference>
<keyword evidence="4 7" id="KW-1133">Transmembrane helix</keyword>
<keyword evidence="3 7" id="KW-0812">Transmembrane</keyword>
<evidence type="ECO:0000313" key="9">
    <source>
        <dbReference type="Proteomes" id="UP001314205"/>
    </source>
</evidence>
<dbReference type="Pfam" id="PF00335">
    <property type="entry name" value="Tetraspanin"/>
    <property type="match status" value="1"/>
</dbReference>
<feature type="transmembrane region" description="Helical" evidence="7">
    <location>
        <begin position="58"/>
        <end position="79"/>
    </location>
</feature>
<evidence type="ECO:0000256" key="4">
    <source>
        <dbReference type="ARBA" id="ARBA00022989"/>
    </source>
</evidence>
<dbReference type="PRINTS" id="PR00259">
    <property type="entry name" value="TMFOUR"/>
</dbReference>
<dbReference type="InterPro" id="IPR000301">
    <property type="entry name" value="Tetraspanin_animals"/>
</dbReference>
<gene>
    <name evidence="8" type="ORF">PARMNEM_LOCUS3799</name>
</gene>
<keyword evidence="9" id="KW-1185">Reference proteome</keyword>
<dbReference type="SUPFAM" id="SSF48652">
    <property type="entry name" value="Tetraspanin"/>
    <property type="match status" value="1"/>
</dbReference>
<dbReference type="GO" id="GO:0016020">
    <property type="term" value="C:membrane"/>
    <property type="evidence" value="ECO:0007669"/>
    <property type="project" value="UniProtKB-SubCell"/>
</dbReference>
<dbReference type="CDD" id="cd03127">
    <property type="entry name" value="tetraspanin_LEL"/>
    <property type="match status" value="1"/>
</dbReference>
<protein>
    <recommendedName>
        <fullName evidence="7">Tetraspanin</fullName>
    </recommendedName>
</protein>
<feature type="disulfide bond" evidence="6">
    <location>
        <begin position="152"/>
        <end position="171"/>
    </location>
</feature>
<dbReference type="PIRSF" id="PIRSF002419">
    <property type="entry name" value="Tetraspanin"/>
    <property type="match status" value="1"/>
</dbReference>
<reference evidence="8 9" key="1">
    <citation type="submission" date="2023-11" db="EMBL/GenBank/DDBJ databases">
        <authorList>
            <person name="Hedman E."/>
            <person name="Englund M."/>
            <person name="Stromberg M."/>
            <person name="Nyberg Akerstrom W."/>
            <person name="Nylinder S."/>
            <person name="Jareborg N."/>
            <person name="Kallberg Y."/>
            <person name="Kronander E."/>
        </authorList>
    </citation>
    <scope>NUCLEOTIDE SEQUENCE [LARGE SCALE GENOMIC DNA]</scope>
</reference>
<comment type="caution">
    <text evidence="8">The sequence shown here is derived from an EMBL/GenBank/DDBJ whole genome shotgun (WGS) entry which is preliminary data.</text>
</comment>
<accession>A0AAV1KJD5</accession>
<proteinExistence type="inferred from homology"/>
<dbReference type="EMBL" id="CAVLGL010000035">
    <property type="protein sequence ID" value="CAK1582237.1"/>
    <property type="molecule type" value="Genomic_DNA"/>
</dbReference>
<comment type="similarity">
    <text evidence="2 7">Belongs to the tetraspanin (TM4SF) family.</text>
</comment>
<evidence type="ECO:0000256" key="5">
    <source>
        <dbReference type="ARBA" id="ARBA00023136"/>
    </source>
</evidence>
<keyword evidence="5 7" id="KW-0472">Membrane</keyword>
<evidence type="ECO:0000313" key="8">
    <source>
        <dbReference type="EMBL" id="CAK1582237.1"/>
    </source>
</evidence>
<comment type="subcellular location">
    <subcellularLocation>
        <location evidence="1 7">Membrane</location>
        <topology evidence="1 7">Multi-pass membrane protein</topology>
    </subcellularLocation>
</comment>
<evidence type="ECO:0000256" key="1">
    <source>
        <dbReference type="ARBA" id="ARBA00004141"/>
    </source>
</evidence>
<keyword evidence="6" id="KW-1015">Disulfide bond</keyword>
<dbReference type="Gene3D" id="1.10.1450.10">
    <property type="entry name" value="Tetraspanin"/>
    <property type="match status" value="1"/>
</dbReference>
<dbReference type="PANTHER" id="PTHR19282">
    <property type="entry name" value="TETRASPANIN"/>
    <property type="match status" value="1"/>
</dbReference>
<sequence>MMCNWTLLGNACAKWLLFVLNGLCIVVAICTSGFAVVDIKILQQYGESQTTGTFASDVIIIVACVLLVAVATFGCVGAAKENVKILYLYVGCLIMFMVLELLVAVYVSVQRYVLEFRVSEWIRNDFFRNVTDENLEQHQKLWDDLQTTYECCGLNGPEDYLAVQKPISLSCCPRAYRAPTSYARQQLYQTCLQSENYFSEGCEDEILYALRSDASWLVGVAVTCFWFEAAGMFFAMWMANTKKHEGQINKLIVKY</sequence>
<dbReference type="Proteomes" id="UP001314205">
    <property type="component" value="Unassembled WGS sequence"/>
</dbReference>
<feature type="transmembrane region" description="Helical" evidence="7">
    <location>
        <begin position="216"/>
        <end position="239"/>
    </location>
</feature>
<organism evidence="8 9">
    <name type="scientific">Parnassius mnemosyne</name>
    <name type="common">clouded apollo</name>
    <dbReference type="NCBI Taxonomy" id="213953"/>
    <lineage>
        <taxon>Eukaryota</taxon>
        <taxon>Metazoa</taxon>
        <taxon>Ecdysozoa</taxon>
        <taxon>Arthropoda</taxon>
        <taxon>Hexapoda</taxon>
        <taxon>Insecta</taxon>
        <taxon>Pterygota</taxon>
        <taxon>Neoptera</taxon>
        <taxon>Endopterygota</taxon>
        <taxon>Lepidoptera</taxon>
        <taxon>Glossata</taxon>
        <taxon>Ditrysia</taxon>
        <taxon>Papilionoidea</taxon>
        <taxon>Papilionidae</taxon>
        <taxon>Parnassiinae</taxon>
        <taxon>Parnassini</taxon>
        <taxon>Parnassius</taxon>
        <taxon>Driopa</taxon>
    </lineage>
</organism>
<evidence type="ECO:0000256" key="6">
    <source>
        <dbReference type="PIRSR" id="PIRSR002419-1"/>
    </source>
</evidence>
<name>A0AAV1KJD5_9NEOP</name>
<dbReference type="InterPro" id="IPR008952">
    <property type="entry name" value="Tetraspanin_EC2_sf"/>
</dbReference>
<dbReference type="AlphaFoldDB" id="A0AAV1KJD5"/>
<feature type="transmembrane region" description="Helical" evidence="7">
    <location>
        <begin position="15"/>
        <end position="37"/>
    </location>
</feature>
<feature type="transmembrane region" description="Helical" evidence="7">
    <location>
        <begin position="85"/>
        <end position="107"/>
    </location>
</feature>